<evidence type="ECO:0000256" key="10">
    <source>
        <dbReference type="ARBA" id="ARBA00022908"/>
    </source>
</evidence>
<keyword evidence="13" id="KW-0238">DNA-binding</keyword>
<sequence length="1124" mass="127919">MYPPTTSKSSGGDSSSELFAGPSHKRYRSPAATGTSFIHATRALVLSCADLLPTRKRFRHFISLEDSVKEDIDTIMLGNIEADATVVEDEVEDEVKSNDKGTMEVGVDVVARIDIPVIPDAVERLEQRIEDIETGQRELEARSLIAGGERASLLNQATSLEWSNARLQGTMIMERARADRPFIVAISCIESHRVLLEEALAAYEATRAANAFEVENQSQNRSDSDNGNDGDGNGGNGNGEDGNGRNGNLNENNMGARPVAQECTYQDFMKEIMKLMAEVYCPKIKIQKMESELWNLTMKNDDLAAYTQRFQELTMMCTKMVHEEEDQVKKFIGGLLDIIQGNVIAVEPTRLQDAVRIANNQKDNRQQQPPNKRHNAGGQNIARAYTAGNNERRVYNGPLPLCNKCKFHYEGPCTVRCGKCKKLKDQNCGNKTGNKNGVGEARGKAYVLGGGDANPDSNVITSTFLLNNHYSFVLFDLGADRSFVSSTFSTLLEMIPDTLDVSYAVELVDGRISETNSVLRGCTLGLLVHPFNIDLLPVELGSFDIVISMDWLANHHAIIVCDERIVRIPYRDEVLIVQCDRSDKGKKSKFSIISYTKTQKYIKRGCLIFLAQVTKKEIEDKSEEKRLEDVSIVQDFLGVFQRTFLDYRLCNKLIPNQLGPCEEKHTEHLKLILELLKKEELYAKFSKCEFWLSKVQFLGHVIDSECIHVDPSKIESIKDWASPKTPTKIREFLVQILNAQVVARIEENYGTEDLCSMIKKLEPHVDGTLCLNMRSWIPYFGDLRTLIIYELHKSNYSIHPESDKMYQDMKKLYWWPNMKAEIATYISKCLSCAKVKVECQKLSGLLVQPVIPVWKWENITMDFVTKLPKTSLGQDTIWVIVDRLTKSAYFLPMKETDSLEKLTRQYLKEVVLRHGVPVSIISDQDSKFTSHFWQSLNKALDTYVWWSSPTITVIILVSKLHRLKLFMAENVDRLFVGLKQKSYVSSWKGVIRFGKWGKLNPRYIGPFKILDKVGTVAYRLKLLEKLSRVHSTFHISNLKKCFSDEPLAILLDEIQIDDKLRFIEEPVEIMDQEVKRLKQSRIPIMKVRWNLRRGPELTWERKDQMKKKYPHLFANPAPASKDTS</sequence>
<dbReference type="InterPro" id="IPR043502">
    <property type="entry name" value="DNA/RNA_pol_sf"/>
</dbReference>
<evidence type="ECO:0000256" key="2">
    <source>
        <dbReference type="ARBA" id="ARBA00022679"/>
    </source>
</evidence>
<evidence type="ECO:0000256" key="7">
    <source>
        <dbReference type="ARBA" id="ARBA00022759"/>
    </source>
</evidence>
<gene>
    <name evidence="17" type="ORF">Tco_1015214</name>
</gene>
<dbReference type="Gene3D" id="1.10.340.70">
    <property type="match status" value="1"/>
</dbReference>
<keyword evidence="6" id="KW-0064">Aspartyl protease</keyword>
<proteinExistence type="predicted"/>
<evidence type="ECO:0000256" key="6">
    <source>
        <dbReference type="ARBA" id="ARBA00022750"/>
    </source>
</evidence>
<dbReference type="PANTHER" id="PTHR37984:SF5">
    <property type="entry name" value="PROTEIN NYNRIN-LIKE"/>
    <property type="match status" value="1"/>
</dbReference>
<dbReference type="Proteomes" id="UP001151760">
    <property type="component" value="Unassembled WGS sequence"/>
</dbReference>
<keyword evidence="8" id="KW-0378">Hydrolase</keyword>
<feature type="domain" description="Integrase catalytic" evidence="16">
    <location>
        <begin position="848"/>
        <end position="949"/>
    </location>
</feature>
<accession>A0ABQ5FKQ9</accession>
<reference evidence="17" key="1">
    <citation type="journal article" date="2022" name="Int. J. Mol. Sci.">
        <title>Draft Genome of Tanacetum Coccineum: Genomic Comparison of Closely Related Tanacetum-Family Plants.</title>
        <authorList>
            <person name="Yamashiro T."/>
            <person name="Shiraishi A."/>
            <person name="Nakayama K."/>
            <person name="Satake H."/>
        </authorList>
    </citation>
    <scope>NUCLEOTIDE SEQUENCE</scope>
</reference>
<dbReference type="InterPro" id="IPR005162">
    <property type="entry name" value="Retrotrans_gag_dom"/>
</dbReference>
<evidence type="ECO:0000256" key="15">
    <source>
        <dbReference type="SAM" id="MobiDB-lite"/>
    </source>
</evidence>
<comment type="caution">
    <text evidence="17">The sequence shown here is derived from an EMBL/GenBank/DDBJ whole genome shotgun (WGS) entry which is preliminary data.</text>
</comment>
<dbReference type="Pfam" id="PF17921">
    <property type="entry name" value="Integrase_H2C2"/>
    <property type="match status" value="1"/>
</dbReference>
<keyword evidence="10" id="KW-0229">DNA integration</keyword>
<evidence type="ECO:0000256" key="1">
    <source>
        <dbReference type="ARBA" id="ARBA00022670"/>
    </source>
</evidence>
<feature type="compositionally biased region" description="Gly residues" evidence="15">
    <location>
        <begin position="229"/>
        <end position="245"/>
    </location>
</feature>
<evidence type="ECO:0000256" key="13">
    <source>
        <dbReference type="ARBA" id="ARBA00023125"/>
    </source>
</evidence>
<keyword evidence="1" id="KW-0645">Protease</keyword>
<evidence type="ECO:0000256" key="5">
    <source>
        <dbReference type="ARBA" id="ARBA00022723"/>
    </source>
</evidence>
<dbReference type="EMBL" id="BQNB010017485">
    <property type="protein sequence ID" value="GJT63734.1"/>
    <property type="molecule type" value="Genomic_DNA"/>
</dbReference>
<dbReference type="PANTHER" id="PTHR37984">
    <property type="entry name" value="PROTEIN CBG26694"/>
    <property type="match status" value="1"/>
</dbReference>
<dbReference type="Pfam" id="PF08284">
    <property type="entry name" value="RVP_2"/>
    <property type="match status" value="1"/>
</dbReference>
<dbReference type="InterPro" id="IPR012337">
    <property type="entry name" value="RNaseH-like_sf"/>
</dbReference>
<keyword evidence="11 17" id="KW-0695">RNA-directed DNA polymerase</keyword>
<keyword evidence="2" id="KW-0808">Transferase</keyword>
<evidence type="ECO:0000256" key="14">
    <source>
        <dbReference type="ARBA" id="ARBA00023172"/>
    </source>
</evidence>
<feature type="region of interest" description="Disordered" evidence="15">
    <location>
        <begin position="213"/>
        <end position="254"/>
    </location>
</feature>
<keyword evidence="9" id="KW-0460">Magnesium</keyword>
<dbReference type="InterPro" id="IPR043128">
    <property type="entry name" value="Rev_trsase/Diguanyl_cyclase"/>
</dbReference>
<keyword evidence="12" id="KW-0239">DNA-directed DNA polymerase</keyword>
<keyword evidence="14" id="KW-0233">DNA recombination</keyword>
<organism evidence="17 18">
    <name type="scientific">Tanacetum coccineum</name>
    <dbReference type="NCBI Taxonomy" id="301880"/>
    <lineage>
        <taxon>Eukaryota</taxon>
        <taxon>Viridiplantae</taxon>
        <taxon>Streptophyta</taxon>
        <taxon>Embryophyta</taxon>
        <taxon>Tracheophyta</taxon>
        <taxon>Spermatophyta</taxon>
        <taxon>Magnoliopsida</taxon>
        <taxon>eudicotyledons</taxon>
        <taxon>Gunneridae</taxon>
        <taxon>Pentapetalae</taxon>
        <taxon>asterids</taxon>
        <taxon>campanulids</taxon>
        <taxon>Asterales</taxon>
        <taxon>Asteraceae</taxon>
        <taxon>Asteroideae</taxon>
        <taxon>Anthemideae</taxon>
        <taxon>Anthemidinae</taxon>
        <taxon>Tanacetum</taxon>
    </lineage>
</organism>
<dbReference type="Pfam" id="PF24626">
    <property type="entry name" value="SH3_Tf2-1"/>
    <property type="match status" value="1"/>
</dbReference>
<dbReference type="InterPro" id="IPR036397">
    <property type="entry name" value="RNaseH_sf"/>
</dbReference>
<evidence type="ECO:0000256" key="4">
    <source>
        <dbReference type="ARBA" id="ARBA00022722"/>
    </source>
</evidence>
<dbReference type="Gene3D" id="2.40.70.10">
    <property type="entry name" value="Acid Proteases"/>
    <property type="match status" value="1"/>
</dbReference>
<dbReference type="SUPFAM" id="SSF56672">
    <property type="entry name" value="DNA/RNA polymerases"/>
    <property type="match status" value="1"/>
</dbReference>
<evidence type="ECO:0000313" key="18">
    <source>
        <dbReference type="Proteomes" id="UP001151760"/>
    </source>
</evidence>
<name>A0ABQ5FKQ9_9ASTR</name>
<evidence type="ECO:0000256" key="3">
    <source>
        <dbReference type="ARBA" id="ARBA00022695"/>
    </source>
</evidence>
<dbReference type="InterPro" id="IPR001584">
    <property type="entry name" value="Integrase_cat-core"/>
</dbReference>
<keyword evidence="3" id="KW-0548">Nucleotidyltransferase</keyword>
<dbReference type="InterPro" id="IPR041588">
    <property type="entry name" value="Integrase_H2C2"/>
</dbReference>
<evidence type="ECO:0000256" key="11">
    <source>
        <dbReference type="ARBA" id="ARBA00022918"/>
    </source>
</evidence>
<dbReference type="InterPro" id="IPR056924">
    <property type="entry name" value="SH3_Tf2-1"/>
</dbReference>
<dbReference type="GO" id="GO:0003964">
    <property type="term" value="F:RNA-directed DNA polymerase activity"/>
    <property type="evidence" value="ECO:0007669"/>
    <property type="project" value="UniProtKB-KW"/>
</dbReference>
<dbReference type="PROSITE" id="PS50994">
    <property type="entry name" value="INTEGRASE"/>
    <property type="match status" value="1"/>
</dbReference>
<reference evidence="17" key="2">
    <citation type="submission" date="2022-01" db="EMBL/GenBank/DDBJ databases">
        <authorList>
            <person name="Yamashiro T."/>
            <person name="Shiraishi A."/>
            <person name="Satake H."/>
            <person name="Nakayama K."/>
        </authorList>
    </citation>
    <scope>NUCLEOTIDE SEQUENCE</scope>
</reference>
<evidence type="ECO:0000256" key="9">
    <source>
        <dbReference type="ARBA" id="ARBA00022842"/>
    </source>
</evidence>
<feature type="compositionally biased region" description="Low complexity" evidence="15">
    <location>
        <begin position="7"/>
        <end position="16"/>
    </location>
</feature>
<keyword evidence="5" id="KW-0479">Metal-binding</keyword>
<dbReference type="InterPro" id="IPR021109">
    <property type="entry name" value="Peptidase_aspartic_dom_sf"/>
</dbReference>
<evidence type="ECO:0000313" key="17">
    <source>
        <dbReference type="EMBL" id="GJT63734.1"/>
    </source>
</evidence>
<keyword evidence="18" id="KW-1185">Reference proteome</keyword>
<evidence type="ECO:0000256" key="12">
    <source>
        <dbReference type="ARBA" id="ARBA00022932"/>
    </source>
</evidence>
<dbReference type="SUPFAM" id="SSF53098">
    <property type="entry name" value="Ribonuclease H-like"/>
    <property type="match status" value="1"/>
</dbReference>
<evidence type="ECO:0000256" key="8">
    <source>
        <dbReference type="ARBA" id="ARBA00022801"/>
    </source>
</evidence>
<dbReference type="InterPro" id="IPR050951">
    <property type="entry name" value="Retrovirus_Pol_polyprotein"/>
</dbReference>
<dbReference type="Pfam" id="PF03732">
    <property type="entry name" value="Retrotrans_gag"/>
    <property type="match status" value="1"/>
</dbReference>
<keyword evidence="7" id="KW-0255">Endonuclease</keyword>
<dbReference type="Gene3D" id="3.30.420.10">
    <property type="entry name" value="Ribonuclease H-like superfamily/Ribonuclease H"/>
    <property type="match status" value="1"/>
</dbReference>
<dbReference type="CDD" id="cd00303">
    <property type="entry name" value="retropepsin_like"/>
    <property type="match status" value="1"/>
</dbReference>
<protein>
    <submittedName>
        <fullName evidence="17">Reverse transcriptase domain-containing protein</fullName>
    </submittedName>
</protein>
<dbReference type="Gene3D" id="3.30.70.270">
    <property type="match status" value="1"/>
</dbReference>
<keyword evidence="4" id="KW-0540">Nuclease</keyword>
<evidence type="ECO:0000259" key="16">
    <source>
        <dbReference type="PROSITE" id="PS50994"/>
    </source>
</evidence>
<feature type="region of interest" description="Disordered" evidence="15">
    <location>
        <begin position="1"/>
        <end position="30"/>
    </location>
</feature>